<organism evidence="5 6">
    <name type="scientific">Bombilactobacillus mellifer</name>
    <dbReference type="NCBI Taxonomy" id="1218492"/>
    <lineage>
        <taxon>Bacteria</taxon>
        <taxon>Bacillati</taxon>
        <taxon>Bacillota</taxon>
        <taxon>Bacilli</taxon>
        <taxon>Lactobacillales</taxon>
        <taxon>Lactobacillaceae</taxon>
        <taxon>Bombilactobacillus</taxon>
    </lineage>
</organism>
<keyword evidence="3" id="KW-0804">Transcription</keyword>
<dbReference type="PRINTS" id="PR00598">
    <property type="entry name" value="HTHMARR"/>
</dbReference>
<feature type="domain" description="HTH marR-type" evidence="4">
    <location>
        <begin position="1"/>
        <end position="135"/>
    </location>
</feature>
<keyword evidence="2" id="KW-0238">DNA-binding</keyword>
<evidence type="ECO:0000259" key="4">
    <source>
        <dbReference type="PROSITE" id="PS50995"/>
    </source>
</evidence>
<name>A0A0F4LQY4_9LACO</name>
<dbReference type="PROSITE" id="PS50995">
    <property type="entry name" value="HTH_MARR_2"/>
    <property type="match status" value="1"/>
</dbReference>
<dbReference type="PANTHER" id="PTHR42756">
    <property type="entry name" value="TRANSCRIPTIONAL REGULATOR, MARR"/>
    <property type="match status" value="1"/>
</dbReference>
<dbReference type="PANTHER" id="PTHR42756:SF1">
    <property type="entry name" value="TRANSCRIPTIONAL REPRESSOR OF EMRAB OPERON"/>
    <property type="match status" value="1"/>
</dbReference>
<comment type="caution">
    <text evidence="5">The sequence shown here is derived from an EMBL/GenBank/DDBJ whole genome shotgun (WGS) entry which is preliminary data.</text>
</comment>
<dbReference type="PATRIC" id="fig|1218492.5.peg.1459"/>
<evidence type="ECO:0000256" key="1">
    <source>
        <dbReference type="ARBA" id="ARBA00023015"/>
    </source>
</evidence>
<dbReference type="STRING" id="1218492.JG30_14080"/>
<accession>A0A0F4LQY4</accession>
<dbReference type="RefSeq" id="WP_046317503.1">
    <property type="nucleotide sequence ID" value="NZ_JBHSZT010000005.1"/>
</dbReference>
<keyword evidence="1" id="KW-0805">Transcription regulation</keyword>
<dbReference type="HOGENOM" id="CLU_083287_18_0_9"/>
<proteinExistence type="predicted"/>
<gene>
    <name evidence="5" type="ORF">JG30_14080</name>
</gene>
<dbReference type="EMBL" id="JXJQ01000010">
    <property type="protein sequence ID" value="KJY60719.1"/>
    <property type="molecule type" value="Genomic_DNA"/>
</dbReference>
<dbReference type="InterPro" id="IPR036388">
    <property type="entry name" value="WH-like_DNA-bd_sf"/>
</dbReference>
<keyword evidence="6" id="KW-1185">Reference proteome</keyword>
<dbReference type="AlphaFoldDB" id="A0A0F4LQY4"/>
<protein>
    <recommendedName>
        <fullName evidence="4">HTH marR-type domain-containing protein</fullName>
    </recommendedName>
</protein>
<evidence type="ECO:0000313" key="6">
    <source>
        <dbReference type="Proteomes" id="UP000033558"/>
    </source>
</evidence>
<dbReference type="InterPro" id="IPR036390">
    <property type="entry name" value="WH_DNA-bd_sf"/>
</dbReference>
<dbReference type="GO" id="GO:0003677">
    <property type="term" value="F:DNA binding"/>
    <property type="evidence" value="ECO:0007669"/>
    <property type="project" value="UniProtKB-KW"/>
</dbReference>
<dbReference type="Gene3D" id="1.10.10.10">
    <property type="entry name" value="Winged helix-like DNA-binding domain superfamily/Winged helix DNA-binding domain"/>
    <property type="match status" value="1"/>
</dbReference>
<reference evidence="5 6" key="1">
    <citation type="submission" date="2015-01" db="EMBL/GenBank/DDBJ databases">
        <title>Comparative genomics of the lactic acid bacteria isolated from the honey bee gut.</title>
        <authorList>
            <person name="Ellegaard K.M."/>
            <person name="Tamarit D."/>
            <person name="Javelind E."/>
            <person name="Olofsson T."/>
            <person name="Andersson S.G."/>
            <person name="Vasquez A."/>
        </authorList>
    </citation>
    <scope>NUCLEOTIDE SEQUENCE [LARGE SCALE GENOMIC DNA]</scope>
    <source>
        <strain evidence="5 6">Bin4</strain>
    </source>
</reference>
<dbReference type="SMART" id="SM00347">
    <property type="entry name" value="HTH_MARR"/>
    <property type="match status" value="1"/>
</dbReference>
<dbReference type="Pfam" id="PF01047">
    <property type="entry name" value="MarR"/>
    <property type="match status" value="1"/>
</dbReference>
<dbReference type="GO" id="GO:0003700">
    <property type="term" value="F:DNA-binding transcription factor activity"/>
    <property type="evidence" value="ECO:0007669"/>
    <property type="project" value="InterPro"/>
</dbReference>
<evidence type="ECO:0000313" key="5">
    <source>
        <dbReference type="EMBL" id="KJY60719.1"/>
    </source>
</evidence>
<dbReference type="SUPFAM" id="SSF46785">
    <property type="entry name" value="Winged helix' DNA-binding domain"/>
    <property type="match status" value="1"/>
</dbReference>
<dbReference type="Proteomes" id="UP000033558">
    <property type="component" value="Unassembled WGS sequence"/>
</dbReference>
<dbReference type="InterPro" id="IPR000835">
    <property type="entry name" value="HTH_MarR-typ"/>
</dbReference>
<evidence type="ECO:0000256" key="2">
    <source>
        <dbReference type="ARBA" id="ARBA00023125"/>
    </source>
</evidence>
<evidence type="ECO:0000256" key="3">
    <source>
        <dbReference type="ARBA" id="ARBA00023163"/>
    </source>
</evidence>
<sequence length="161" mass="18826">MDNQAWHQFEVGFTRGKRQLIRQFIKPYGVNYFEGLLIFAVASYPRTSQKTLAQHLLTDESSVARSLRNLEGNGWIQRQEDPTNHRKKIVQPTAKAQKFHEQLLQILAQWDQILFAHFTKQELAIFNQLVQRVSDEIQQIDFTKVLQEVGRQAVHKPEVSE</sequence>